<dbReference type="PANTHER" id="PTHR46796:SF13">
    <property type="entry name" value="HTH-TYPE TRANSCRIPTIONAL ACTIVATOR RHAS"/>
    <property type="match status" value="1"/>
</dbReference>
<evidence type="ECO:0000256" key="5">
    <source>
        <dbReference type="ARBA" id="ARBA00023163"/>
    </source>
</evidence>
<evidence type="ECO:0000256" key="2">
    <source>
        <dbReference type="ARBA" id="ARBA00023015"/>
    </source>
</evidence>
<reference evidence="7" key="1">
    <citation type="submission" date="2022-01" db="EMBL/GenBank/DDBJ databases">
        <authorList>
            <person name="Jo J.-H."/>
            <person name="Im W.-T."/>
        </authorList>
    </citation>
    <scope>NUCLEOTIDE SEQUENCE</scope>
    <source>
        <strain evidence="7">NA20</strain>
    </source>
</reference>
<dbReference type="SUPFAM" id="SSF51215">
    <property type="entry name" value="Regulatory protein AraC"/>
    <property type="match status" value="1"/>
</dbReference>
<evidence type="ECO:0000313" key="7">
    <source>
        <dbReference type="EMBL" id="MCG2616216.1"/>
    </source>
</evidence>
<evidence type="ECO:0000256" key="3">
    <source>
        <dbReference type="ARBA" id="ARBA00023125"/>
    </source>
</evidence>
<evidence type="ECO:0000313" key="8">
    <source>
        <dbReference type="Proteomes" id="UP001165367"/>
    </source>
</evidence>
<name>A0ABS9KV62_9BACT</name>
<accession>A0ABS9KV62</accession>
<evidence type="ECO:0000259" key="6">
    <source>
        <dbReference type="PROSITE" id="PS01124"/>
    </source>
</evidence>
<keyword evidence="2" id="KW-0805">Transcription regulation</keyword>
<dbReference type="PRINTS" id="PR00032">
    <property type="entry name" value="HTHARAC"/>
</dbReference>
<dbReference type="InterPro" id="IPR020449">
    <property type="entry name" value="Tscrpt_reg_AraC-type_HTH"/>
</dbReference>
<dbReference type="RefSeq" id="WP_237874753.1">
    <property type="nucleotide sequence ID" value="NZ_JAKLTR010000012.1"/>
</dbReference>
<comment type="caution">
    <text evidence="7">The sequence shown here is derived from an EMBL/GenBank/DDBJ whole genome shotgun (WGS) entry which is preliminary data.</text>
</comment>
<evidence type="ECO:0000256" key="4">
    <source>
        <dbReference type="ARBA" id="ARBA00023159"/>
    </source>
</evidence>
<dbReference type="EMBL" id="JAKLTR010000012">
    <property type="protein sequence ID" value="MCG2616216.1"/>
    <property type="molecule type" value="Genomic_DNA"/>
</dbReference>
<proteinExistence type="predicted"/>
<sequence length="298" mass="33901">MNQFVLDHSRSDDQYLRLFPHIKEIGVIKNSSIRLGGFPYSPATDFEIYYVQDGKFEWCVDGNVFYAYPGDVVILLPGAAFGNPNGVLEIGSFSWIKIEGDGIQQNRYWVPGEWSRLNKEEREQVGSVICSGHPPILQKFTDAGNILKNIQAELSAQSVGYRAKVNGLLDELLIHIARQFTKVTNPGRDFPRTFMEFEQQLRKNLSHQWTVEEMAALIGMGTTLFNERVRSYSGFSPLSYLINIRISQAIKLLKDPDISLTDIALDTGFYSSQHFSTTFKKLTGYTPSQFRKNHLKDK</sequence>
<dbReference type="InterPro" id="IPR037923">
    <property type="entry name" value="HTH-like"/>
</dbReference>
<dbReference type="PROSITE" id="PS01124">
    <property type="entry name" value="HTH_ARAC_FAMILY_2"/>
    <property type="match status" value="1"/>
</dbReference>
<dbReference type="InterPro" id="IPR018060">
    <property type="entry name" value="HTH_AraC"/>
</dbReference>
<dbReference type="Pfam" id="PF12833">
    <property type="entry name" value="HTH_18"/>
    <property type="match status" value="1"/>
</dbReference>
<dbReference type="SUPFAM" id="SSF46689">
    <property type="entry name" value="Homeodomain-like"/>
    <property type="match status" value="1"/>
</dbReference>
<protein>
    <submittedName>
        <fullName evidence="7">AraC family transcriptional regulator</fullName>
    </submittedName>
</protein>
<feature type="domain" description="HTH araC/xylS-type" evidence="6">
    <location>
        <begin position="195"/>
        <end position="293"/>
    </location>
</feature>
<keyword evidence="1" id="KW-0963">Cytoplasm</keyword>
<keyword evidence="4" id="KW-0010">Activator</keyword>
<dbReference type="PROSITE" id="PS00041">
    <property type="entry name" value="HTH_ARAC_FAMILY_1"/>
    <property type="match status" value="1"/>
</dbReference>
<dbReference type="PANTHER" id="PTHR46796">
    <property type="entry name" value="HTH-TYPE TRANSCRIPTIONAL ACTIVATOR RHAS-RELATED"/>
    <property type="match status" value="1"/>
</dbReference>
<dbReference type="InterPro" id="IPR009057">
    <property type="entry name" value="Homeodomain-like_sf"/>
</dbReference>
<keyword evidence="8" id="KW-1185">Reference proteome</keyword>
<organism evidence="7 8">
    <name type="scientific">Terrimonas ginsenosidimutans</name>
    <dbReference type="NCBI Taxonomy" id="2908004"/>
    <lineage>
        <taxon>Bacteria</taxon>
        <taxon>Pseudomonadati</taxon>
        <taxon>Bacteroidota</taxon>
        <taxon>Chitinophagia</taxon>
        <taxon>Chitinophagales</taxon>
        <taxon>Chitinophagaceae</taxon>
        <taxon>Terrimonas</taxon>
    </lineage>
</organism>
<dbReference type="Proteomes" id="UP001165367">
    <property type="component" value="Unassembled WGS sequence"/>
</dbReference>
<evidence type="ECO:0000256" key="1">
    <source>
        <dbReference type="ARBA" id="ARBA00022490"/>
    </source>
</evidence>
<keyword evidence="3" id="KW-0238">DNA-binding</keyword>
<gene>
    <name evidence="7" type="ORF">LZZ85_18100</name>
</gene>
<dbReference type="Gene3D" id="1.10.10.60">
    <property type="entry name" value="Homeodomain-like"/>
    <property type="match status" value="1"/>
</dbReference>
<dbReference type="InterPro" id="IPR018062">
    <property type="entry name" value="HTH_AraC-typ_CS"/>
</dbReference>
<keyword evidence="5" id="KW-0804">Transcription</keyword>
<dbReference type="SMART" id="SM00342">
    <property type="entry name" value="HTH_ARAC"/>
    <property type="match status" value="1"/>
</dbReference>
<dbReference type="InterPro" id="IPR050204">
    <property type="entry name" value="AraC_XylS_family_regulators"/>
</dbReference>